<keyword evidence="3" id="KW-0378">Hydrolase</keyword>
<dbReference type="Proteomes" id="UP000255421">
    <property type="component" value="Unassembled WGS sequence"/>
</dbReference>
<dbReference type="Gene3D" id="3.60.15.10">
    <property type="entry name" value="Ribonuclease Z/Hydroxyacylglutathione hydrolase-like"/>
    <property type="match status" value="1"/>
</dbReference>
<organism evidence="4 5">
    <name type="scientific">Halopelagius longus</name>
    <dbReference type="NCBI Taxonomy" id="1236180"/>
    <lineage>
        <taxon>Archaea</taxon>
        <taxon>Methanobacteriati</taxon>
        <taxon>Methanobacteriota</taxon>
        <taxon>Stenosarchaea group</taxon>
        <taxon>Halobacteria</taxon>
        <taxon>Halobacteriales</taxon>
        <taxon>Haloferacaceae</taxon>
    </lineage>
</organism>
<evidence type="ECO:0000313" key="5">
    <source>
        <dbReference type="Proteomes" id="UP000199289"/>
    </source>
</evidence>
<reference evidence="3 6" key="3">
    <citation type="submission" date="2018-07" db="EMBL/GenBank/DDBJ databases">
        <title>Genome sequence of extremly halophilic archaeon Halopelagius longus strain BC12-B1.</title>
        <authorList>
            <person name="Zhang X."/>
        </authorList>
    </citation>
    <scope>NUCLEOTIDE SEQUENCE [LARGE SCALE GENOMIC DNA]</scope>
    <source>
        <strain evidence="3 6">BC12-B1</strain>
    </source>
</reference>
<dbReference type="InterPro" id="IPR036866">
    <property type="entry name" value="RibonucZ/Hydroxyglut_hydro"/>
</dbReference>
<dbReference type="Pfam" id="PF00753">
    <property type="entry name" value="Lactamase_B"/>
    <property type="match status" value="1"/>
</dbReference>
<feature type="compositionally biased region" description="Pro residues" evidence="1">
    <location>
        <begin position="378"/>
        <end position="392"/>
    </location>
</feature>
<dbReference type="Pfam" id="PF00932">
    <property type="entry name" value="LTD"/>
    <property type="match status" value="1"/>
</dbReference>
<dbReference type="PROSITE" id="PS51841">
    <property type="entry name" value="LTD"/>
    <property type="match status" value="1"/>
</dbReference>
<dbReference type="PANTHER" id="PTHR30619">
    <property type="entry name" value="DNA INTERNALIZATION/COMPETENCE PROTEIN COMEC/REC2"/>
    <property type="match status" value="1"/>
</dbReference>
<dbReference type="RefSeq" id="WP_092532417.1">
    <property type="nucleotide sequence ID" value="NZ_FNKQ01000001.1"/>
</dbReference>
<evidence type="ECO:0000313" key="6">
    <source>
        <dbReference type="Proteomes" id="UP000255421"/>
    </source>
</evidence>
<dbReference type="SMART" id="SM00849">
    <property type="entry name" value="Lactamase_B"/>
    <property type="match status" value="1"/>
</dbReference>
<dbReference type="PANTHER" id="PTHR30619:SF1">
    <property type="entry name" value="RECOMBINATION PROTEIN 2"/>
    <property type="match status" value="1"/>
</dbReference>
<dbReference type="EMBL" id="FNKQ01000001">
    <property type="protein sequence ID" value="SDQ12013.1"/>
    <property type="molecule type" value="Genomic_DNA"/>
</dbReference>
<reference evidence="4" key="1">
    <citation type="submission" date="2016-10" db="EMBL/GenBank/DDBJ databases">
        <authorList>
            <person name="de Groot N.N."/>
        </authorList>
    </citation>
    <scope>NUCLEOTIDE SEQUENCE [LARGE SCALE GENOMIC DNA]</scope>
    <source>
        <strain evidence="4">CGMCC 1.12397</strain>
    </source>
</reference>
<feature type="region of interest" description="Disordered" evidence="1">
    <location>
        <begin position="27"/>
        <end position="53"/>
    </location>
</feature>
<dbReference type="Gene3D" id="2.60.40.1260">
    <property type="entry name" value="Lamin Tail domain"/>
    <property type="match status" value="1"/>
</dbReference>
<evidence type="ECO:0000313" key="4">
    <source>
        <dbReference type="EMBL" id="SDQ12013.1"/>
    </source>
</evidence>
<dbReference type="SUPFAM" id="SSF56281">
    <property type="entry name" value="Metallo-hydrolase/oxidoreductase"/>
    <property type="match status" value="1"/>
</dbReference>
<name>A0A1H0YAC3_9EURY</name>
<sequence>MIQSRAVVTLVVVLSLVVAGGVGPGSVAATPEDAATATNGTDPDSTPSSSVAGGNGSLEIHFINVGQGASILVVSPSGETMLIDTGDWRDDGADVLQYLERENVSRIDHLVTTHADADHIGGHAAVIDRYETEKGGVGAVYDPGIAASSDTYQRYLNAVERHDVPLYEVAANDTIPFAGVNATVLAPPETPLADGDRNENSVVLSLRNDSESTGYLFPGDAEDDGEAYLTRQYGERLNATVLQAGHHGSRSSTSDALLDESSPRVVVVSSAYDSRYGHPHNETLERLASRSVSTYWTATHGNVVLVEEGDELVVKTQQNATTNPLELRSGSPVEPGTGPNVTERSRLSLATAGDGNGTATDTATETETATETATETPEPTPTPTATPTPSPSEPAEISLAEVNADAAGDESENLDDEYVVFENTGDSAADLSGWTVEDGAGHTYAFPDGFTLDAGESVTLRTGAGDDTETDLYWGSQRPVWNNGGDTVTVTDASGTVVVEETYP</sequence>
<dbReference type="Proteomes" id="UP000199289">
    <property type="component" value="Unassembled WGS sequence"/>
</dbReference>
<dbReference type="CDD" id="cd07731">
    <property type="entry name" value="ComA-like_MBL-fold"/>
    <property type="match status" value="1"/>
</dbReference>
<feature type="compositionally biased region" description="Low complexity" evidence="1">
    <location>
        <begin position="358"/>
        <end position="377"/>
    </location>
</feature>
<protein>
    <submittedName>
        <fullName evidence="4">Competence protein ComEC</fullName>
    </submittedName>
    <submittedName>
        <fullName evidence="3">MBL fold metallo-hydrolase</fullName>
    </submittedName>
</protein>
<gene>
    <name evidence="3" type="ORF">DWB78_11970</name>
    <name evidence="4" type="ORF">SAMN05216278_0505</name>
</gene>
<dbReference type="InterPro" id="IPR001279">
    <property type="entry name" value="Metallo-B-lactamas"/>
</dbReference>
<evidence type="ECO:0000259" key="2">
    <source>
        <dbReference type="PROSITE" id="PS51841"/>
    </source>
</evidence>
<proteinExistence type="predicted"/>
<reference evidence="5" key="2">
    <citation type="submission" date="2016-10" db="EMBL/GenBank/DDBJ databases">
        <authorList>
            <person name="Varghese N."/>
            <person name="Submissions S."/>
        </authorList>
    </citation>
    <scope>NUCLEOTIDE SEQUENCE [LARGE SCALE GENOMIC DNA]</scope>
    <source>
        <strain evidence="5">CGMCC 1.12397</strain>
    </source>
</reference>
<evidence type="ECO:0000256" key="1">
    <source>
        <dbReference type="SAM" id="MobiDB-lite"/>
    </source>
</evidence>
<dbReference type="InterPro" id="IPR001322">
    <property type="entry name" value="Lamin_tail_dom"/>
</dbReference>
<dbReference type="InterPro" id="IPR036415">
    <property type="entry name" value="Lamin_tail_dom_sf"/>
</dbReference>
<dbReference type="SUPFAM" id="SSF74853">
    <property type="entry name" value="Lamin A/C globular tail domain"/>
    <property type="match status" value="1"/>
</dbReference>
<keyword evidence="6" id="KW-1185">Reference proteome</keyword>
<dbReference type="AlphaFoldDB" id="A0A1H0YAC3"/>
<dbReference type="GO" id="GO:0016787">
    <property type="term" value="F:hydrolase activity"/>
    <property type="evidence" value="ECO:0007669"/>
    <property type="project" value="UniProtKB-KW"/>
</dbReference>
<feature type="compositionally biased region" description="Polar residues" evidence="1">
    <location>
        <begin position="36"/>
        <end position="52"/>
    </location>
</feature>
<feature type="region of interest" description="Disordered" evidence="1">
    <location>
        <begin position="320"/>
        <end position="394"/>
    </location>
</feature>
<accession>A0A1H0YAC3</accession>
<dbReference type="OrthoDB" id="3327at2157"/>
<evidence type="ECO:0000313" key="3">
    <source>
        <dbReference type="EMBL" id="RDI72373.1"/>
    </source>
</evidence>
<dbReference type="InterPro" id="IPR035681">
    <property type="entry name" value="ComA-like_MBL"/>
</dbReference>
<dbReference type="InterPro" id="IPR052159">
    <property type="entry name" value="Competence_DNA_uptake"/>
</dbReference>
<feature type="domain" description="LTD" evidence="2">
    <location>
        <begin position="381"/>
        <end position="504"/>
    </location>
</feature>
<dbReference type="EMBL" id="QQST01000001">
    <property type="protein sequence ID" value="RDI72373.1"/>
    <property type="molecule type" value="Genomic_DNA"/>
</dbReference>